<evidence type="ECO:0000256" key="3">
    <source>
        <dbReference type="SAM" id="SignalP"/>
    </source>
</evidence>
<dbReference type="PANTHER" id="PTHR23259">
    <property type="entry name" value="RIDDLE"/>
    <property type="match status" value="1"/>
</dbReference>
<evidence type="ECO:0000256" key="2">
    <source>
        <dbReference type="ARBA" id="ARBA00023157"/>
    </source>
</evidence>
<name>A0ABD0SPS2_LOXSC</name>
<comment type="caution">
    <text evidence="5">The sequence shown here is derived from an EMBL/GenBank/DDBJ whole genome shotgun (WGS) entry which is preliminary data.</text>
</comment>
<gene>
    <name evidence="5" type="ORF">ABMA28_005214</name>
</gene>
<dbReference type="Pfam" id="PF01826">
    <property type="entry name" value="TIL"/>
    <property type="match status" value="1"/>
</dbReference>
<dbReference type="InterPro" id="IPR002919">
    <property type="entry name" value="TIL_dom"/>
</dbReference>
<dbReference type="SUPFAM" id="SSF57567">
    <property type="entry name" value="Serine protease inhibitors"/>
    <property type="match status" value="1"/>
</dbReference>
<feature type="domain" description="TIL" evidence="4">
    <location>
        <begin position="132"/>
        <end position="188"/>
    </location>
</feature>
<proteinExistence type="predicted"/>
<dbReference type="GO" id="GO:0030414">
    <property type="term" value="F:peptidase inhibitor activity"/>
    <property type="evidence" value="ECO:0007669"/>
    <property type="project" value="UniProtKB-KW"/>
</dbReference>
<keyword evidence="3" id="KW-0732">Signal</keyword>
<dbReference type="InterPro" id="IPR051368">
    <property type="entry name" value="SerProtInhib-TIL_Domain"/>
</dbReference>
<dbReference type="Gene3D" id="2.10.25.10">
    <property type="entry name" value="Laminin"/>
    <property type="match status" value="1"/>
</dbReference>
<dbReference type="AlphaFoldDB" id="A0ABD0SPS2"/>
<reference evidence="5 6" key="1">
    <citation type="submission" date="2024-06" db="EMBL/GenBank/DDBJ databases">
        <title>A chromosome-level genome assembly of beet webworm, Loxostege sticticalis.</title>
        <authorList>
            <person name="Zhang Y."/>
        </authorList>
    </citation>
    <scope>NUCLEOTIDE SEQUENCE [LARGE SCALE GENOMIC DNA]</scope>
    <source>
        <strain evidence="5">AQ028</strain>
        <tissue evidence="5">Male pupae</tissue>
    </source>
</reference>
<organism evidence="5 6">
    <name type="scientific">Loxostege sticticalis</name>
    <name type="common">Beet webworm moth</name>
    <dbReference type="NCBI Taxonomy" id="481309"/>
    <lineage>
        <taxon>Eukaryota</taxon>
        <taxon>Metazoa</taxon>
        <taxon>Ecdysozoa</taxon>
        <taxon>Arthropoda</taxon>
        <taxon>Hexapoda</taxon>
        <taxon>Insecta</taxon>
        <taxon>Pterygota</taxon>
        <taxon>Neoptera</taxon>
        <taxon>Endopterygota</taxon>
        <taxon>Lepidoptera</taxon>
        <taxon>Glossata</taxon>
        <taxon>Ditrysia</taxon>
        <taxon>Pyraloidea</taxon>
        <taxon>Crambidae</taxon>
        <taxon>Pyraustinae</taxon>
        <taxon>Loxostege</taxon>
    </lineage>
</organism>
<sequence>MRKLLLLALLLYDIVALATRSGNYDYEEADGNKRHSLIDDRRNWRKKVLLGTGDKEYDIRKRHDYDNPRYFDEPESKLFNGIERQREADLVQGYRKRYEDIDKMLALKSSEIGHSSPYLDDKKPPAAMNCDRPHERYESCFAGCASVSCDNPRERMRPCYPFCEPGCICVPPYVRDDRTHKCVLLDDCTKGLKGIPDLGDDMI</sequence>
<evidence type="ECO:0000259" key="4">
    <source>
        <dbReference type="Pfam" id="PF01826"/>
    </source>
</evidence>
<feature type="signal peptide" evidence="3">
    <location>
        <begin position="1"/>
        <end position="18"/>
    </location>
</feature>
<keyword evidence="1" id="KW-0646">Protease inhibitor</keyword>
<feature type="chain" id="PRO_5044829172" description="TIL domain-containing protein" evidence="3">
    <location>
        <begin position="19"/>
        <end position="203"/>
    </location>
</feature>
<evidence type="ECO:0000313" key="6">
    <source>
        <dbReference type="Proteomes" id="UP001549921"/>
    </source>
</evidence>
<keyword evidence="2" id="KW-1015">Disulfide bond</keyword>
<dbReference type="InterPro" id="IPR036084">
    <property type="entry name" value="Ser_inhib-like_sf"/>
</dbReference>
<evidence type="ECO:0000313" key="5">
    <source>
        <dbReference type="EMBL" id="KAL0821802.1"/>
    </source>
</evidence>
<dbReference type="EMBL" id="JBEDNZ010000017">
    <property type="protein sequence ID" value="KAL0821802.1"/>
    <property type="molecule type" value="Genomic_DNA"/>
</dbReference>
<protein>
    <recommendedName>
        <fullName evidence="4">TIL domain-containing protein</fullName>
    </recommendedName>
</protein>
<accession>A0ABD0SPS2</accession>
<dbReference type="Proteomes" id="UP001549921">
    <property type="component" value="Unassembled WGS sequence"/>
</dbReference>
<dbReference type="CDD" id="cd19941">
    <property type="entry name" value="TIL"/>
    <property type="match status" value="1"/>
</dbReference>
<evidence type="ECO:0000256" key="1">
    <source>
        <dbReference type="ARBA" id="ARBA00022690"/>
    </source>
</evidence>
<dbReference type="PANTHER" id="PTHR23259:SF70">
    <property type="entry name" value="ACCESSORY GLAND PROTEIN ACP62F-RELATED"/>
    <property type="match status" value="1"/>
</dbReference>